<feature type="region of interest" description="Disordered" evidence="1">
    <location>
        <begin position="200"/>
        <end position="239"/>
    </location>
</feature>
<accession>A0A9W8YHE6</accession>
<dbReference type="GO" id="GO:0006406">
    <property type="term" value="P:mRNA export from nucleus"/>
    <property type="evidence" value="ECO:0007669"/>
    <property type="project" value="TreeGrafter"/>
</dbReference>
<organism evidence="2 3">
    <name type="scientific">Neocucurbitaria cava</name>
    <dbReference type="NCBI Taxonomy" id="798079"/>
    <lineage>
        <taxon>Eukaryota</taxon>
        <taxon>Fungi</taxon>
        <taxon>Dikarya</taxon>
        <taxon>Ascomycota</taxon>
        <taxon>Pezizomycotina</taxon>
        <taxon>Dothideomycetes</taxon>
        <taxon>Pleosporomycetidae</taxon>
        <taxon>Pleosporales</taxon>
        <taxon>Pleosporineae</taxon>
        <taxon>Cucurbitariaceae</taxon>
        <taxon>Neocucurbitaria</taxon>
    </lineage>
</organism>
<sequence length="239" mass="27261">MHYDHHPADPQAQTEWALGMKYAISNYLQEGLDGKFYYRMVDTVLSRDKNWVRWKMENCQPFTREKVPVEHFLQAKAGAQRAVVSKKASRPLGVPNTLDFLKNTEAEKGLAQLRQRNRYVFRSSDEHSLFSVSHQVRFNVPNAESYASKVRMTDLDLDMADTEEEKRQLEDKKSGYVWRGLRLASKRQLSAFDRIEHGKGLEALQPVSSSTDALGDDSAPTGSDDRGSAPQDEHQSVEE</sequence>
<gene>
    <name evidence="2" type="ORF">N0V83_000905</name>
</gene>
<evidence type="ECO:0000313" key="3">
    <source>
        <dbReference type="Proteomes" id="UP001140560"/>
    </source>
</evidence>
<dbReference type="EMBL" id="JAPEUY010000001">
    <property type="protein sequence ID" value="KAJ4378074.1"/>
    <property type="molecule type" value="Genomic_DNA"/>
</dbReference>
<dbReference type="Proteomes" id="UP001140560">
    <property type="component" value="Unassembled WGS sequence"/>
</dbReference>
<protein>
    <submittedName>
        <fullName evidence="2">Uncharacterized protein</fullName>
    </submittedName>
</protein>
<name>A0A9W8YHE6_9PLEO</name>
<dbReference type="PANTHER" id="PTHR13265">
    <property type="entry name" value="THO COMPLEX SUBUNIT 1"/>
    <property type="match status" value="1"/>
</dbReference>
<keyword evidence="3" id="KW-1185">Reference proteome</keyword>
<reference evidence="2" key="1">
    <citation type="submission" date="2022-10" db="EMBL/GenBank/DDBJ databases">
        <title>Tapping the CABI collections for fungal endophytes: first genome assemblies for Collariella, Neodidymelliopsis, Ascochyta clinopodiicola, Didymella pomorum, Didymosphaeria variabile, Neocosmospora piperis and Neocucurbitaria cava.</title>
        <authorList>
            <person name="Hill R."/>
        </authorList>
    </citation>
    <scope>NUCLEOTIDE SEQUENCE</scope>
    <source>
        <strain evidence="2">IMI 356814</strain>
    </source>
</reference>
<dbReference type="AlphaFoldDB" id="A0A9W8YHE6"/>
<dbReference type="OrthoDB" id="10257415at2759"/>
<comment type="caution">
    <text evidence="2">The sequence shown here is derived from an EMBL/GenBank/DDBJ whole genome shotgun (WGS) entry which is preliminary data.</text>
</comment>
<proteinExistence type="predicted"/>
<dbReference type="Pfam" id="PF11957">
    <property type="entry name" value="efThoc1"/>
    <property type="match status" value="1"/>
</dbReference>
<evidence type="ECO:0000313" key="2">
    <source>
        <dbReference type="EMBL" id="KAJ4378074.1"/>
    </source>
</evidence>
<dbReference type="InterPro" id="IPR021861">
    <property type="entry name" value="THO_THOC1"/>
</dbReference>
<dbReference type="PANTHER" id="PTHR13265:SF0">
    <property type="entry name" value="HPR1"/>
    <property type="match status" value="1"/>
</dbReference>
<dbReference type="GO" id="GO:0000445">
    <property type="term" value="C:THO complex part of transcription export complex"/>
    <property type="evidence" value="ECO:0007669"/>
    <property type="project" value="TreeGrafter"/>
</dbReference>
<feature type="compositionally biased region" description="Basic and acidic residues" evidence="1">
    <location>
        <begin position="223"/>
        <end position="239"/>
    </location>
</feature>
<evidence type="ECO:0000256" key="1">
    <source>
        <dbReference type="SAM" id="MobiDB-lite"/>
    </source>
</evidence>